<dbReference type="GO" id="GO:0006355">
    <property type="term" value="P:regulation of DNA-templated transcription"/>
    <property type="evidence" value="ECO:0007669"/>
    <property type="project" value="InterPro"/>
</dbReference>
<dbReference type="Proteomes" id="UP000220527">
    <property type="component" value="Unassembled WGS sequence"/>
</dbReference>
<dbReference type="InterPro" id="IPR039420">
    <property type="entry name" value="WalR-like"/>
</dbReference>
<accession>A0A2A6RK29</accession>
<feature type="modified residue" description="4-aspartylphosphate" evidence="5">
    <location>
        <position position="54"/>
    </location>
</feature>
<name>A0A2A6RK29_9CHLR</name>
<dbReference type="RefSeq" id="WP_097643923.1">
    <property type="nucleotide sequence ID" value="NZ_NQWI01000035.1"/>
</dbReference>
<dbReference type="InterPro" id="IPR001789">
    <property type="entry name" value="Sig_transdc_resp-reg_receiver"/>
</dbReference>
<dbReference type="Pfam" id="PF00072">
    <property type="entry name" value="Response_reg"/>
    <property type="match status" value="1"/>
</dbReference>
<dbReference type="OrthoDB" id="9779069at2"/>
<evidence type="ECO:0000313" key="8">
    <source>
        <dbReference type="EMBL" id="PDW03265.1"/>
    </source>
</evidence>
<protein>
    <submittedName>
        <fullName evidence="8">DNA-binding response regulator</fullName>
    </submittedName>
</protein>
<dbReference type="CDD" id="cd06170">
    <property type="entry name" value="LuxR_C_like"/>
    <property type="match status" value="1"/>
</dbReference>
<dbReference type="CDD" id="cd17535">
    <property type="entry name" value="REC_NarL-like"/>
    <property type="match status" value="1"/>
</dbReference>
<feature type="domain" description="Response regulatory" evidence="7">
    <location>
        <begin position="3"/>
        <end position="119"/>
    </location>
</feature>
<evidence type="ECO:0000256" key="2">
    <source>
        <dbReference type="ARBA" id="ARBA00023015"/>
    </source>
</evidence>
<evidence type="ECO:0000256" key="1">
    <source>
        <dbReference type="ARBA" id="ARBA00022553"/>
    </source>
</evidence>
<evidence type="ECO:0000256" key="3">
    <source>
        <dbReference type="ARBA" id="ARBA00023125"/>
    </source>
</evidence>
<dbReference type="InterPro" id="IPR016032">
    <property type="entry name" value="Sig_transdc_resp-reg_C-effctor"/>
</dbReference>
<keyword evidence="2" id="KW-0805">Transcription regulation</keyword>
<proteinExistence type="predicted"/>
<dbReference type="EMBL" id="NQWI01000035">
    <property type="protein sequence ID" value="PDW03265.1"/>
    <property type="molecule type" value="Genomic_DNA"/>
</dbReference>
<evidence type="ECO:0000259" key="7">
    <source>
        <dbReference type="PROSITE" id="PS50110"/>
    </source>
</evidence>
<dbReference type="GO" id="GO:0000160">
    <property type="term" value="P:phosphorelay signal transduction system"/>
    <property type="evidence" value="ECO:0007669"/>
    <property type="project" value="InterPro"/>
</dbReference>
<evidence type="ECO:0000259" key="6">
    <source>
        <dbReference type="PROSITE" id="PS50043"/>
    </source>
</evidence>
<reference evidence="9" key="1">
    <citation type="submission" date="2017-08" db="EMBL/GenBank/DDBJ databases">
        <authorList>
            <person name="Grouzdev D.S."/>
            <person name="Gaisin V.A."/>
            <person name="Rysina M.S."/>
            <person name="Gorlenko V.M."/>
        </authorList>
    </citation>
    <scope>NUCLEOTIDE SEQUENCE [LARGE SCALE GENOMIC DNA]</scope>
    <source>
        <strain evidence="9">Kir15-3F</strain>
    </source>
</reference>
<evidence type="ECO:0000313" key="9">
    <source>
        <dbReference type="Proteomes" id="UP000220527"/>
    </source>
</evidence>
<dbReference type="PROSITE" id="PS00622">
    <property type="entry name" value="HTH_LUXR_1"/>
    <property type="match status" value="1"/>
</dbReference>
<dbReference type="InterPro" id="IPR000792">
    <property type="entry name" value="Tscrpt_reg_LuxR_C"/>
</dbReference>
<evidence type="ECO:0000256" key="4">
    <source>
        <dbReference type="ARBA" id="ARBA00023163"/>
    </source>
</evidence>
<keyword evidence="1 5" id="KW-0597">Phosphoprotein</keyword>
<evidence type="ECO:0000256" key="5">
    <source>
        <dbReference type="PROSITE-ProRule" id="PRU00169"/>
    </source>
</evidence>
<gene>
    <name evidence="8" type="ORF">CJ255_09785</name>
</gene>
<keyword evidence="4" id="KW-0804">Transcription</keyword>
<dbReference type="PANTHER" id="PTHR43214:SF24">
    <property type="entry name" value="TRANSCRIPTIONAL REGULATORY PROTEIN NARL-RELATED"/>
    <property type="match status" value="1"/>
</dbReference>
<dbReference type="InterPro" id="IPR058245">
    <property type="entry name" value="NreC/VraR/RcsB-like_REC"/>
</dbReference>
<dbReference type="SUPFAM" id="SSF52172">
    <property type="entry name" value="CheY-like"/>
    <property type="match status" value="1"/>
</dbReference>
<dbReference type="InterPro" id="IPR011006">
    <property type="entry name" value="CheY-like_superfamily"/>
</dbReference>
<organism evidence="8 9">
    <name type="scientific">Candidatus Viridilinea mediisalina</name>
    <dbReference type="NCBI Taxonomy" id="2024553"/>
    <lineage>
        <taxon>Bacteria</taxon>
        <taxon>Bacillati</taxon>
        <taxon>Chloroflexota</taxon>
        <taxon>Chloroflexia</taxon>
        <taxon>Chloroflexales</taxon>
        <taxon>Chloroflexineae</taxon>
        <taxon>Oscillochloridaceae</taxon>
        <taxon>Candidatus Viridilinea</taxon>
    </lineage>
</organism>
<dbReference type="SMART" id="SM00448">
    <property type="entry name" value="REC"/>
    <property type="match status" value="1"/>
</dbReference>
<dbReference type="PRINTS" id="PR00038">
    <property type="entry name" value="HTHLUXR"/>
</dbReference>
<dbReference type="SMART" id="SM00421">
    <property type="entry name" value="HTH_LUXR"/>
    <property type="match status" value="1"/>
</dbReference>
<dbReference type="PROSITE" id="PS50110">
    <property type="entry name" value="RESPONSE_REGULATORY"/>
    <property type="match status" value="1"/>
</dbReference>
<keyword evidence="3 8" id="KW-0238">DNA-binding</keyword>
<comment type="caution">
    <text evidence="8">The sequence shown here is derived from an EMBL/GenBank/DDBJ whole genome shotgun (WGS) entry which is preliminary data.</text>
</comment>
<keyword evidence="9" id="KW-1185">Reference proteome</keyword>
<dbReference type="PANTHER" id="PTHR43214">
    <property type="entry name" value="TWO-COMPONENT RESPONSE REGULATOR"/>
    <property type="match status" value="1"/>
</dbReference>
<sequence length="217" mass="23592">MIRVVLVDDQTLVRQGIQTLIELEDDICVVGTASDGREALAVVATQRPDVVLMDIRMPHMDGVAATRALLAEQPSLGVIILTTFDDDEYVFAGLRAGARGYMLKDTNADEIVAAVRTVAAGEALIQPSITRKVVAEFSRLANERPTPVVTPLLEALTEREHDVLRAIALGHSNREIANQLMITEGTVKNHVSNLLAKLEVRDRTQAVLRAQQLGLLG</sequence>
<dbReference type="AlphaFoldDB" id="A0A2A6RK29"/>
<dbReference type="PROSITE" id="PS50043">
    <property type="entry name" value="HTH_LUXR_2"/>
    <property type="match status" value="1"/>
</dbReference>
<dbReference type="GO" id="GO:0003677">
    <property type="term" value="F:DNA binding"/>
    <property type="evidence" value="ECO:0007669"/>
    <property type="project" value="UniProtKB-KW"/>
</dbReference>
<dbReference type="Pfam" id="PF00196">
    <property type="entry name" value="GerE"/>
    <property type="match status" value="1"/>
</dbReference>
<dbReference type="Gene3D" id="3.40.50.2300">
    <property type="match status" value="1"/>
</dbReference>
<feature type="domain" description="HTH luxR-type" evidence="6">
    <location>
        <begin position="149"/>
        <end position="214"/>
    </location>
</feature>
<dbReference type="SUPFAM" id="SSF46894">
    <property type="entry name" value="C-terminal effector domain of the bipartite response regulators"/>
    <property type="match status" value="1"/>
</dbReference>